<dbReference type="Proteomes" id="UP000179627">
    <property type="component" value="Unassembled WGS sequence"/>
</dbReference>
<dbReference type="PANTHER" id="PTHR33392">
    <property type="entry name" value="POLYISOPRENYL-TEICHOIC ACID--PEPTIDOGLYCAN TEICHOIC ACID TRANSFERASE TAGU"/>
    <property type="match status" value="1"/>
</dbReference>
<evidence type="ECO:0000313" key="4">
    <source>
        <dbReference type="EMBL" id="OHV43309.1"/>
    </source>
</evidence>
<dbReference type="PANTHER" id="PTHR33392:SF6">
    <property type="entry name" value="POLYISOPRENYL-TEICHOIC ACID--PEPTIDOGLYCAN TEICHOIC ACID TRANSFERASE TAGU"/>
    <property type="match status" value="1"/>
</dbReference>
<feature type="domain" description="Cell envelope-related transcriptional attenuator" evidence="3">
    <location>
        <begin position="73"/>
        <end position="244"/>
    </location>
</feature>
<dbReference type="InterPro" id="IPR004474">
    <property type="entry name" value="LytR_CpsA_psr"/>
</dbReference>
<comment type="similarity">
    <text evidence="1">Belongs to the LytR/CpsA/Psr (LCP) family.</text>
</comment>
<comment type="caution">
    <text evidence="4">The sequence shown here is derived from an EMBL/GenBank/DDBJ whole genome shotgun (WGS) entry which is preliminary data.</text>
</comment>
<dbReference type="Pfam" id="PF03816">
    <property type="entry name" value="LytR_cpsA_psr"/>
    <property type="match status" value="1"/>
</dbReference>
<keyword evidence="5" id="KW-1185">Reference proteome</keyword>
<evidence type="ECO:0000313" key="5">
    <source>
        <dbReference type="Proteomes" id="UP000179627"/>
    </source>
</evidence>
<organism evidence="4 5">
    <name type="scientific">Parafrankia colletiae</name>
    <dbReference type="NCBI Taxonomy" id="573497"/>
    <lineage>
        <taxon>Bacteria</taxon>
        <taxon>Bacillati</taxon>
        <taxon>Actinomycetota</taxon>
        <taxon>Actinomycetes</taxon>
        <taxon>Frankiales</taxon>
        <taxon>Frankiaceae</taxon>
        <taxon>Parafrankia</taxon>
    </lineage>
</organism>
<dbReference type="EMBL" id="MBLM01000036">
    <property type="protein sequence ID" value="OHV43309.1"/>
    <property type="molecule type" value="Genomic_DNA"/>
</dbReference>
<dbReference type="Gene3D" id="3.40.630.190">
    <property type="entry name" value="LCP protein"/>
    <property type="match status" value="1"/>
</dbReference>
<feature type="compositionally biased region" description="Low complexity" evidence="2">
    <location>
        <begin position="350"/>
        <end position="379"/>
    </location>
</feature>
<feature type="region of interest" description="Disordered" evidence="2">
    <location>
        <begin position="328"/>
        <end position="452"/>
    </location>
</feature>
<sequence>MTSLVSLGVVAVTATGWLIVTFYDRRIDRETIAPPTDITVTRPPPAPVGAETWLLVGSDVRTGSDAAKVGGARSDTMMIAHLASDGATDIVSIPRDLRVPIPAWTDGSGVRHRARSDRVNAAFNAGGPALLVATLEQVAGLRINHYAELDFTGFRQMTSAIGGIDVCLRASPYVETHRLDNGRLVRSTNLDDPSAGFTGQTGDNHLIGDNALAFVRQRHGFADGDLSRIRRQQTFLAAIFRKLTSESVLLSPTRLTSFLSAVTDSAVLDDDTDFTELRALAARMRAMTTGAVTFSTVPITGQVSTPAFYFLYDPDEVRQFFRDITGNTVPFEPSDAPADPLLPPDRSELSGSLPPAAPTAPSGGTAGRPTAPPTVASTTPPAPQIDPSATAPGDPQGGPTESGPTTDPLFPPQPTGPSRPETTQPADVNNPGGWPRPEPTASATTAPPGLSLRLASLSSATVTAPAAPTTGATDAAAVWPVGPSPTAPGATEPPVTAAASCIY</sequence>
<evidence type="ECO:0000256" key="1">
    <source>
        <dbReference type="ARBA" id="ARBA00006068"/>
    </source>
</evidence>
<evidence type="ECO:0000259" key="3">
    <source>
        <dbReference type="Pfam" id="PF03816"/>
    </source>
</evidence>
<dbReference type="AlphaFoldDB" id="A0A1S1RBZ4"/>
<dbReference type="NCBIfam" id="TIGR00350">
    <property type="entry name" value="lytR_cpsA_psr"/>
    <property type="match status" value="1"/>
</dbReference>
<feature type="compositionally biased region" description="Low complexity" evidence="2">
    <location>
        <begin position="439"/>
        <end position="452"/>
    </location>
</feature>
<dbReference type="InterPro" id="IPR050922">
    <property type="entry name" value="LytR/CpsA/Psr_CW_biosynth"/>
</dbReference>
<feature type="region of interest" description="Disordered" evidence="2">
    <location>
        <begin position="476"/>
        <end position="497"/>
    </location>
</feature>
<proteinExistence type="inferred from homology"/>
<name>A0A1S1RBZ4_9ACTN</name>
<accession>A0A1S1RBZ4</accession>
<protein>
    <submittedName>
        <fullName evidence="4">Transcriptional regulator</fullName>
    </submittedName>
</protein>
<evidence type="ECO:0000256" key="2">
    <source>
        <dbReference type="SAM" id="MobiDB-lite"/>
    </source>
</evidence>
<reference evidence="5" key="1">
    <citation type="submission" date="2016-07" db="EMBL/GenBank/DDBJ databases">
        <title>Sequence Frankia sp. strain CcI1.17.</title>
        <authorList>
            <person name="Ghodhbane-Gtari F."/>
            <person name="Swanson E."/>
            <person name="Gueddou A."/>
            <person name="Morris K."/>
            <person name="Hezbri K."/>
            <person name="Ktari A."/>
            <person name="Nouioui I."/>
            <person name="Abebe-Akele F."/>
            <person name="Simpson S."/>
            <person name="Thomas K."/>
            <person name="Gtari M."/>
            <person name="Tisa L.S."/>
            <person name="Hurst S."/>
        </authorList>
    </citation>
    <scope>NUCLEOTIDE SEQUENCE [LARGE SCALE GENOMIC DNA]</scope>
    <source>
        <strain evidence="5">Cc1.17</strain>
    </source>
</reference>
<gene>
    <name evidence="4" type="ORF">CC117_11805</name>
</gene>